<evidence type="ECO:0000256" key="5">
    <source>
        <dbReference type="ARBA" id="ARBA00022989"/>
    </source>
</evidence>
<feature type="transmembrane region" description="Helical" evidence="7">
    <location>
        <begin position="289"/>
        <end position="308"/>
    </location>
</feature>
<feature type="transmembrane region" description="Helical" evidence="7">
    <location>
        <begin position="368"/>
        <end position="394"/>
    </location>
</feature>
<organism evidence="9 10">
    <name type="scientific">Caldalkalibacillus uzonensis</name>
    <dbReference type="NCBI Taxonomy" id="353224"/>
    <lineage>
        <taxon>Bacteria</taxon>
        <taxon>Bacillati</taxon>
        <taxon>Bacillota</taxon>
        <taxon>Bacilli</taxon>
        <taxon>Bacillales</taxon>
        <taxon>Bacillaceae</taxon>
        <taxon>Caldalkalibacillus</taxon>
    </lineage>
</organism>
<reference evidence="9 10" key="1">
    <citation type="submission" date="2023-07" db="EMBL/GenBank/DDBJ databases">
        <title>Genomic Encyclopedia of Type Strains, Phase IV (KMG-IV): sequencing the most valuable type-strain genomes for metagenomic binning, comparative biology and taxonomic classification.</title>
        <authorList>
            <person name="Goeker M."/>
        </authorList>
    </citation>
    <scope>NUCLEOTIDE SEQUENCE [LARGE SCALE GENOMIC DNA]</scope>
    <source>
        <strain evidence="9 10">DSM 17740</strain>
    </source>
</reference>
<dbReference type="EMBL" id="JAUSUQ010000002">
    <property type="protein sequence ID" value="MDQ0337913.1"/>
    <property type="molecule type" value="Genomic_DNA"/>
</dbReference>
<evidence type="ECO:0000256" key="2">
    <source>
        <dbReference type="ARBA" id="ARBA00022475"/>
    </source>
</evidence>
<feature type="transmembrane region" description="Helical" evidence="7">
    <location>
        <begin position="145"/>
        <end position="167"/>
    </location>
</feature>
<dbReference type="PANTHER" id="PTHR33362">
    <property type="entry name" value="SIALIC ACID TRAP TRANSPORTER PERMEASE PROTEIN SIAT-RELATED"/>
    <property type="match status" value="1"/>
</dbReference>
<evidence type="ECO:0000256" key="7">
    <source>
        <dbReference type="SAM" id="Phobius"/>
    </source>
</evidence>
<evidence type="ECO:0000256" key="1">
    <source>
        <dbReference type="ARBA" id="ARBA00004429"/>
    </source>
</evidence>
<keyword evidence="2" id="KW-1003">Cell membrane</keyword>
<dbReference type="Proteomes" id="UP001232445">
    <property type="component" value="Unassembled WGS sequence"/>
</dbReference>
<feature type="transmembrane region" description="Helical" evidence="7">
    <location>
        <begin position="254"/>
        <end position="269"/>
    </location>
</feature>
<proteinExistence type="predicted"/>
<dbReference type="InterPro" id="IPR004681">
    <property type="entry name" value="TRAP_DctM"/>
</dbReference>
<dbReference type="Pfam" id="PF06808">
    <property type="entry name" value="DctM"/>
    <property type="match status" value="1"/>
</dbReference>
<keyword evidence="5 7" id="KW-1133">Transmembrane helix</keyword>
<keyword evidence="3" id="KW-0997">Cell inner membrane</keyword>
<keyword evidence="10" id="KW-1185">Reference proteome</keyword>
<dbReference type="NCBIfam" id="TIGR00786">
    <property type="entry name" value="dctM"/>
    <property type="match status" value="1"/>
</dbReference>
<feature type="domain" description="TRAP C4-dicarboxylate transport system permease DctM subunit" evidence="8">
    <location>
        <begin position="12"/>
        <end position="431"/>
    </location>
</feature>
<dbReference type="PIRSF" id="PIRSF006066">
    <property type="entry name" value="HI0050"/>
    <property type="match status" value="1"/>
</dbReference>
<feature type="transmembrane region" description="Helical" evidence="7">
    <location>
        <begin position="414"/>
        <end position="435"/>
    </location>
</feature>
<keyword evidence="4 7" id="KW-0812">Transmembrane</keyword>
<feature type="transmembrane region" description="Helical" evidence="7">
    <location>
        <begin position="100"/>
        <end position="133"/>
    </location>
</feature>
<keyword evidence="6 7" id="KW-0472">Membrane</keyword>
<evidence type="ECO:0000313" key="9">
    <source>
        <dbReference type="EMBL" id="MDQ0337913.1"/>
    </source>
</evidence>
<dbReference type="RefSeq" id="WP_307335424.1">
    <property type="nucleotide sequence ID" value="NZ_JAUSUQ010000002.1"/>
</dbReference>
<feature type="transmembrane region" description="Helical" evidence="7">
    <location>
        <begin position="227"/>
        <end position="248"/>
    </location>
</feature>
<evidence type="ECO:0000313" key="10">
    <source>
        <dbReference type="Proteomes" id="UP001232445"/>
    </source>
</evidence>
<comment type="caution">
    <text evidence="9">The sequence shown here is derived from an EMBL/GenBank/DDBJ whole genome shotgun (WGS) entry which is preliminary data.</text>
</comment>
<evidence type="ECO:0000256" key="3">
    <source>
        <dbReference type="ARBA" id="ARBA00022519"/>
    </source>
</evidence>
<comment type="subcellular location">
    <subcellularLocation>
        <location evidence="1">Cell inner membrane</location>
        <topology evidence="1">Multi-pass membrane protein</topology>
    </subcellularLocation>
</comment>
<dbReference type="InterPro" id="IPR010656">
    <property type="entry name" value="DctM"/>
</dbReference>
<evidence type="ECO:0000256" key="4">
    <source>
        <dbReference type="ARBA" id="ARBA00022692"/>
    </source>
</evidence>
<gene>
    <name evidence="9" type="ORF">J2S00_000696</name>
</gene>
<protein>
    <submittedName>
        <fullName evidence="9">Tripartite ATP-independent transporter DctM subunit</fullName>
    </submittedName>
</protein>
<accession>A0ABU0CNC5</accession>
<dbReference type="PANTHER" id="PTHR33362:SF7">
    <property type="entry name" value="SLL1103 PROTEIN"/>
    <property type="match status" value="1"/>
</dbReference>
<feature type="transmembrane region" description="Helical" evidence="7">
    <location>
        <begin position="6"/>
        <end position="39"/>
    </location>
</feature>
<sequence length="441" mass="47344">MSLEILFLIFMFIGLMVGLATGHPLAFVLGGLAVIFGLIGWGPQTLNVFVNGVFGAMNNYTLVAIPLFTLMANLLARSYIAEGLFESLRYLLGRVRGGIALAVILVSTIFAATTGVVGASVVTMGLLGIHVLLKYSYDQRLSTGVVAAGGTLGILIPPSIMLVIMGAQSQVSVGDLFKASLIPGLLLAFAYCLYVLFICWRKPEYGPALSAEEAAAVPIKQRIKGSLVNMIPPIILVVAVLGSVFSGVATPTEASGVGAFVALLMTMVYRKFSFNMLSEAVYDTAKTTAMVLIILVGANAFASMFLALSGDQLIQGLVEAFGLNAWGVFILMLMVTFVLGMFIDWIGIVMIVFPIFLPLLHAYDFNMLWVVTCIALMLQTSFLTPPFGYSLFYIKGIVPPSVKLSTIYKGVLPFVVIILLVLAVAIIFPELILWLPDVLKN</sequence>
<evidence type="ECO:0000259" key="8">
    <source>
        <dbReference type="Pfam" id="PF06808"/>
    </source>
</evidence>
<evidence type="ECO:0000256" key="6">
    <source>
        <dbReference type="ARBA" id="ARBA00023136"/>
    </source>
</evidence>
<feature type="transmembrane region" description="Helical" evidence="7">
    <location>
        <begin position="179"/>
        <end position="200"/>
    </location>
</feature>
<feature type="transmembrane region" description="Helical" evidence="7">
    <location>
        <begin position="328"/>
        <end position="356"/>
    </location>
</feature>
<name>A0ABU0CNC5_9BACI</name>
<feature type="transmembrane region" description="Helical" evidence="7">
    <location>
        <begin position="60"/>
        <end position="80"/>
    </location>
</feature>